<reference evidence="5 6" key="1">
    <citation type="submission" date="2020-03" db="EMBL/GenBank/DDBJ databases">
        <title>Genomic Encyclopedia of Type Strains, Phase IV (KMG-IV): sequencing the most valuable type-strain genomes for metagenomic binning, comparative biology and taxonomic classification.</title>
        <authorList>
            <person name="Goeker M."/>
        </authorList>
    </citation>
    <scope>NUCLEOTIDE SEQUENCE [LARGE SCALE GENOMIC DNA]</scope>
    <source>
        <strain evidence="5 6">DSM 5718</strain>
    </source>
</reference>
<keyword evidence="1 2" id="KW-0436">Ligase</keyword>
<organism evidence="5 6">
    <name type="scientific">Thermonema lapsum</name>
    <dbReference type="NCBI Taxonomy" id="28195"/>
    <lineage>
        <taxon>Bacteria</taxon>
        <taxon>Pseudomonadati</taxon>
        <taxon>Bacteroidota</taxon>
        <taxon>Cytophagia</taxon>
        <taxon>Cytophagales</taxon>
        <taxon>Thermonemataceae</taxon>
        <taxon>Thermonema</taxon>
    </lineage>
</organism>
<dbReference type="NCBIfam" id="TIGR03998">
    <property type="entry name" value="thiol_BshC"/>
    <property type="match status" value="1"/>
</dbReference>
<dbReference type="PIRSF" id="PIRSF012535">
    <property type="entry name" value="UCP012535"/>
    <property type="match status" value="1"/>
</dbReference>
<dbReference type="Pfam" id="PF10079">
    <property type="entry name" value="Rossmann-like_BshC"/>
    <property type="match status" value="1"/>
</dbReference>
<name>A0A846MMM9_9BACT</name>
<dbReference type="Pfam" id="PF24850">
    <property type="entry name" value="CC_BshC"/>
    <property type="match status" value="1"/>
</dbReference>
<feature type="domain" description="Bacillithiol biosynthesis BshC N-terminal Rossmann-like" evidence="3">
    <location>
        <begin position="14"/>
        <end position="376"/>
    </location>
</feature>
<dbReference type="EC" id="6.-.-.-" evidence="2"/>
<dbReference type="AlphaFoldDB" id="A0A846MMM9"/>
<evidence type="ECO:0000313" key="6">
    <source>
        <dbReference type="Proteomes" id="UP000537126"/>
    </source>
</evidence>
<keyword evidence="6" id="KW-1185">Reference proteome</keyword>
<protein>
    <recommendedName>
        <fullName evidence="2">Putative cysteine ligase BshC</fullName>
        <ecNumber evidence="2">6.-.-.-</ecNumber>
    </recommendedName>
</protein>
<dbReference type="RefSeq" id="WP_166918106.1">
    <property type="nucleotide sequence ID" value="NZ_JAASRN010000001.1"/>
</dbReference>
<proteinExistence type="inferred from homology"/>
<accession>A0A846MMM9</accession>
<feature type="domain" description="Bacillithiol biosynthesis BshC C-terminal coiled-coil" evidence="4">
    <location>
        <begin position="382"/>
        <end position="535"/>
    </location>
</feature>
<comment type="similarity">
    <text evidence="2">Belongs to the BshC family.</text>
</comment>
<dbReference type="HAMAP" id="MF_01867">
    <property type="entry name" value="BshC"/>
    <property type="match status" value="1"/>
</dbReference>
<dbReference type="InterPro" id="IPR055398">
    <property type="entry name" value="Rossmann-like_BshC"/>
</dbReference>
<evidence type="ECO:0000256" key="2">
    <source>
        <dbReference type="HAMAP-Rule" id="MF_01867"/>
    </source>
</evidence>
<evidence type="ECO:0000259" key="4">
    <source>
        <dbReference type="Pfam" id="PF24850"/>
    </source>
</evidence>
<sequence length="538" mass="63037">MNISQEEQKLYDCECLSPRSSGLYHDWILRYIEKDEALRSLYEYEPTVEGVRQFIKDSRFTEQRRRLVSQAIMQQYSGMELPANVRRNIEQLAHPNTFTLTTGHQLVLMGGPLFVAYKILSVIRMAEQLNALMPNHHFVPVFWMASEDHDWEEVNHFYFRGKRYEWQPDYAGAVGRYVLPDMQHFVEQLPEEIRSWAAAYRSGDTWAMATRRLLHQLFGELGLVIIDGDDPCLKALWKDVIWQELTQMPTQAAVALQSEKISQMNGIVQAHARNINLFYITDGERLRVERTAEGRWQTVGGELQWSLTELREAVEQQPERWSPNVILRPVYQQAILPNAVYIGGPGELSYWLQLRRAFAYWRRFDEHIQMPVLGLRHSLFVLTPADLRKIEKNALQPIHFFQPIEQLLKAWLQTHVHETAVFDQAKVKTKEAYALLLPEVGAVDASLDKKVKAYETQALKQIDELEKRFYKAVKQREETAIRQIRSVHESLFPAGVPQERHESLFTFFVYHPERNYWQQLLSLLKPFETEVLLLKENT</sequence>
<evidence type="ECO:0000313" key="5">
    <source>
        <dbReference type="EMBL" id="NIK72803.1"/>
    </source>
</evidence>
<evidence type="ECO:0000256" key="1">
    <source>
        <dbReference type="ARBA" id="ARBA00022598"/>
    </source>
</evidence>
<dbReference type="EMBL" id="JAASRN010000001">
    <property type="protein sequence ID" value="NIK72803.1"/>
    <property type="molecule type" value="Genomic_DNA"/>
</dbReference>
<comment type="caution">
    <text evidence="5">The sequence shown here is derived from an EMBL/GenBank/DDBJ whole genome shotgun (WGS) entry which is preliminary data.</text>
</comment>
<dbReference type="GO" id="GO:0016874">
    <property type="term" value="F:ligase activity"/>
    <property type="evidence" value="ECO:0007669"/>
    <property type="project" value="UniProtKB-UniRule"/>
</dbReference>
<gene>
    <name evidence="2" type="primary">bshC</name>
    <name evidence="5" type="ORF">FHS56_000289</name>
</gene>
<dbReference type="InterPro" id="IPR011199">
    <property type="entry name" value="Bacillithiol_biosynth_BshC"/>
</dbReference>
<dbReference type="Proteomes" id="UP000537126">
    <property type="component" value="Unassembled WGS sequence"/>
</dbReference>
<evidence type="ECO:0000259" key="3">
    <source>
        <dbReference type="Pfam" id="PF10079"/>
    </source>
</evidence>
<dbReference type="InterPro" id="IPR055399">
    <property type="entry name" value="CC_BshC"/>
</dbReference>